<evidence type="ECO:0000313" key="1">
    <source>
        <dbReference type="EMBL" id="AKG42196.1"/>
    </source>
</evidence>
<keyword evidence="2" id="KW-1185">Reference proteome</keyword>
<protein>
    <submittedName>
        <fullName evidence="1">Uncharacterized protein</fullName>
    </submittedName>
</protein>
<reference evidence="1" key="1">
    <citation type="submission" date="2019-08" db="EMBL/GenBank/DDBJ databases">
        <title>Complete genome sequence of a mangrove-derived Streptomyces xiamenensis.</title>
        <authorList>
            <person name="Xu J."/>
        </authorList>
    </citation>
    <scope>NUCLEOTIDE SEQUENCE</scope>
    <source>
        <strain evidence="1">318</strain>
    </source>
</reference>
<dbReference type="AlphaFoldDB" id="A0A0F7CN30"/>
<organism evidence="1 2">
    <name type="scientific">Streptomyces xiamenensis</name>
    <dbReference type="NCBI Taxonomy" id="408015"/>
    <lineage>
        <taxon>Bacteria</taxon>
        <taxon>Bacillati</taxon>
        <taxon>Actinomycetota</taxon>
        <taxon>Actinomycetes</taxon>
        <taxon>Kitasatosporales</taxon>
        <taxon>Streptomycetaceae</taxon>
        <taxon>Streptomyces</taxon>
    </lineage>
</organism>
<evidence type="ECO:0000313" key="2">
    <source>
        <dbReference type="Proteomes" id="UP000034034"/>
    </source>
</evidence>
<proteinExistence type="predicted"/>
<dbReference type="KEGG" id="sxi:SXIM_08120"/>
<dbReference type="EMBL" id="CP009922">
    <property type="protein sequence ID" value="AKG42196.1"/>
    <property type="molecule type" value="Genomic_DNA"/>
</dbReference>
<name>A0A0F7CN30_9ACTN</name>
<accession>A0A0F7CN30</accession>
<sequence>MVSGAESVTGGSADREALVMKVDGMAGEFSRPAFAITTAMYGMTVPTARVATASGLLRSHSTNVRRTAAVRINMEMT</sequence>
<gene>
    <name evidence="1" type="ORF">SXIM_08120</name>
</gene>
<dbReference type="HOGENOM" id="CLU_2636690_0_0_11"/>
<dbReference type="Proteomes" id="UP000034034">
    <property type="component" value="Chromosome"/>
</dbReference>